<keyword evidence="1" id="KW-0802">TPR repeat</keyword>
<accession>A0A9D9N258</accession>
<dbReference type="Proteomes" id="UP000823638">
    <property type="component" value="Unassembled WGS sequence"/>
</dbReference>
<feature type="repeat" description="TPR" evidence="1">
    <location>
        <begin position="203"/>
        <end position="236"/>
    </location>
</feature>
<organism evidence="2 3">
    <name type="scientific">Candidatus Gallitreponema excrementavium</name>
    <dbReference type="NCBI Taxonomy" id="2840840"/>
    <lineage>
        <taxon>Bacteria</taxon>
        <taxon>Pseudomonadati</taxon>
        <taxon>Spirochaetota</taxon>
        <taxon>Spirochaetia</taxon>
        <taxon>Spirochaetales</taxon>
        <taxon>Candidatus Gallitreponema</taxon>
    </lineage>
</organism>
<comment type="caution">
    <text evidence="2">The sequence shown here is derived from an EMBL/GenBank/DDBJ whole genome shotgun (WGS) entry which is preliminary data.</text>
</comment>
<dbReference type="EMBL" id="JADIMM010000073">
    <property type="protein sequence ID" value="MBO8457681.1"/>
    <property type="molecule type" value="Genomic_DNA"/>
</dbReference>
<dbReference type="PROSITE" id="PS50005">
    <property type="entry name" value="TPR"/>
    <property type="match status" value="1"/>
</dbReference>
<name>A0A9D9N258_9SPIR</name>
<gene>
    <name evidence="2" type="ORF">IAA81_05570</name>
</gene>
<dbReference type="Pfam" id="PF13181">
    <property type="entry name" value="TPR_8"/>
    <property type="match status" value="1"/>
</dbReference>
<dbReference type="InterPro" id="IPR011990">
    <property type="entry name" value="TPR-like_helical_dom_sf"/>
</dbReference>
<reference evidence="2" key="2">
    <citation type="journal article" date="2021" name="PeerJ">
        <title>Extensive microbial diversity within the chicken gut microbiome revealed by metagenomics and culture.</title>
        <authorList>
            <person name="Gilroy R."/>
            <person name="Ravi A."/>
            <person name="Getino M."/>
            <person name="Pursley I."/>
            <person name="Horton D.L."/>
            <person name="Alikhan N.F."/>
            <person name="Baker D."/>
            <person name="Gharbi K."/>
            <person name="Hall N."/>
            <person name="Watson M."/>
            <person name="Adriaenssens E.M."/>
            <person name="Foster-Nyarko E."/>
            <person name="Jarju S."/>
            <person name="Secka A."/>
            <person name="Antonio M."/>
            <person name="Oren A."/>
            <person name="Chaudhuri R.R."/>
            <person name="La Ragione R."/>
            <person name="Hildebrand F."/>
            <person name="Pallen M.J."/>
        </authorList>
    </citation>
    <scope>NUCLEOTIDE SEQUENCE</scope>
    <source>
        <strain evidence="2">10532</strain>
    </source>
</reference>
<reference evidence="2" key="1">
    <citation type="submission" date="2020-10" db="EMBL/GenBank/DDBJ databases">
        <authorList>
            <person name="Gilroy R."/>
        </authorList>
    </citation>
    <scope>NUCLEOTIDE SEQUENCE</scope>
    <source>
        <strain evidence="2">10532</strain>
    </source>
</reference>
<dbReference type="InterPro" id="IPR019734">
    <property type="entry name" value="TPR_rpt"/>
</dbReference>
<dbReference type="AlphaFoldDB" id="A0A9D9N258"/>
<protein>
    <submittedName>
        <fullName evidence="2">Tetratricopeptide repeat protein</fullName>
    </submittedName>
</protein>
<proteinExistence type="predicted"/>
<dbReference type="Gene3D" id="1.25.40.10">
    <property type="entry name" value="Tetratricopeptide repeat domain"/>
    <property type="match status" value="1"/>
</dbReference>
<dbReference type="SUPFAM" id="SSF48452">
    <property type="entry name" value="TPR-like"/>
    <property type="match status" value="1"/>
</dbReference>
<dbReference type="SMART" id="SM00028">
    <property type="entry name" value="TPR"/>
    <property type="match status" value="2"/>
</dbReference>
<evidence type="ECO:0000313" key="2">
    <source>
        <dbReference type="EMBL" id="MBO8457681.1"/>
    </source>
</evidence>
<evidence type="ECO:0000313" key="3">
    <source>
        <dbReference type="Proteomes" id="UP000823638"/>
    </source>
</evidence>
<sequence length="250" mass="28421">MLTFVSKRVFLTVALFFSPLFFLLAAVPTEPVIDHLRDLVYEQELSAGEIYPVYQSALEEINEKYGQSASGLAFSSRIEYFMGRVYQYEENSKDAISHYEKGFEYAEDSLKLETSVLALLMKSECISQMCALKPVSYAMANGLKVGSLADEVLNIDSDNTAALYLKAARYIYAPKIFADQKKGRKMLLEGLETMPYFPPDDEFNFNLAMGYSYIQTKDKEKALEYLDKALEVYPSNKYCKTLIEEAGKLR</sequence>
<evidence type="ECO:0000256" key="1">
    <source>
        <dbReference type="PROSITE-ProRule" id="PRU00339"/>
    </source>
</evidence>